<dbReference type="PANTHER" id="PTHR12150:SF13">
    <property type="entry name" value="METHYLTRANSFERASE C9ORF114-RELATED"/>
    <property type="match status" value="1"/>
</dbReference>
<dbReference type="SUPFAM" id="SSF50249">
    <property type="entry name" value="Nucleic acid-binding proteins"/>
    <property type="match status" value="1"/>
</dbReference>
<dbReference type="EMBL" id="JAPUFD010000004">
    <property type="protein sequence ID" value="MDI1487007.1"/>
    <property type="molecule type" value="Genomic_DNA"/>
</dbReference>
<reference evidence="3" key="1">
    <citation type="journal article" date="2023" name="Genome Biol. Evol.">
        <title>First Whole Genome Sequence and Flow Cytometry Genome Size Data for the Lichen-Forming Fungus Ramalina farinacea (Ascomycota).</title>
        <authorList>
            <person name="Llewellyn T."/>
            <person name="Mian S."/>
            <person name="Hill R."/>
            <person name="Leitch I.J."/>
            <person name="Gaya E."/>
        </authorList>
    </citation>
    <scope>NUCLEOTIDE SEQUENCE</scope>
    <source>
        <strain evidence="3">LIQ254RAFAR</strain>
    </source>
</reference>
<protein>
    <recommendedName>
        <fullName evidence="5">DUF171-domain-containing protein</fullName>
    </recommendedName>
</protein>
<dbReference type="Pfam" id="PF02598">
    <property type="entry name" value="Methyltrn_RNA_3"/>
    <property type="match status" value="1"/>
</dbReference>
<dbReference type="InterPro" id="IPR003750">
    <property type="entry name" value="Put_MeTrfase-C9orf114-like"/>
</dbReference>
<evidence type="ECO:0000313" key="3">
    <source>
        <dbReference type="EMBL" id="MDI1487007.1"/>
    </source>
</evidence>
<comment type="similarity">
    <text evidence="1">Belongs to the class IV-like SAM-binding methyltransferase superfamily.</text>
</comment>
<name>A0AA43TWL5_9LECA</name>
<proteinExistence type="inferred from homology"/>
<dbReference type="InterPro" id="IPR012340">
    <property type="entry name" value="NA-bd_OB-fold"/>
</dbReference>
<dbReference type="CDD" id="cd18086">
    <property type="entry name" value="HsC9orf114-like"/>
    <property type="match status" value="1"/>
</dbReference>
<evidence type="ECO:0000256" key="2">
    <source>
        <dbReference type="SAM" id="MobiDB-lite"/>
    </source>
</evidence>
<feature type="compositionally biased region" description="Polar residues" evidence="2">
    <location>
        <begin position="11"/>
        <end position="23"/>
    </location>
</feature>
<evidence type="ECO:0000313" key="4">
    <source>
        <dbReference type="Proteomes" id="UP001161017"/>
    </source>
</evidence>
<dbReference type="AlphaFoldDB" id="A0AA43TWL5"/>
<keyword evidence="4" id="KW-1185">Reference proteome</keyword>
<gene>
    <name evidence="3" type="ORF">OHK93_006269</name>
</gene>
<dbReference type="SUPFAM" id="SSF75217">
    <property type="entry name" value="alpha/beta knot"/>
    <property type="match status" value="1"/>
</dbReference>
<feature type="region of interest" description="Disordered" evidence="2">
    <location>
        <begin position="205"/>
        <end position="224"/>
    </location>
</feature>
<dbReference type="PANTHER" id="PTHR12150">
    <property type="entry name" value="CLASS IV SAM-BINDING METHYLTRANSFERASE-RELATED"/>
    <property type="match status" value="1"/>
</dbReference>
<evidence type="ECO:0000256" key="1">
    <source>
        <dbReference type="ARBA" id="ARBA00009841"/>
    </source>
</evidence>
<comment type="caution">
    <text evidence="3">The sequence shown here is derived from an EMBL/GenBank/DDBJ whole genome shotgun (WGS) entry which is preliminary data.</text>
</comment>
<organism evidence="3 4">
    <name type="scientific">Ramalina farinacea</name>
    <dbReference type="NCBI Taxonomy" id="258253"/>
    <lineage>
        <taxon>Eukaryota</taxon>
        <taxon>Fungi</taxon>
        <taxon>Dikarya</taxon>
        <taxon>Ascomycota</taxon>
        <taxon>Pezizomycotina</taxon>
        <taxon>Lecanoromycetes</taxon>
        <taxon>OSLEUM clade</taxon>
        <taxon>Lecanoromycetidae</taxon>
        <taxon>Lecanorales</taxon>
        <taxon>Lecanorineae</taxon>
        <taxon>Ramalinaceae</taxon>
        <taxon>Ramalina</taxon>
    </lineage>
</organism>
<feature type="region of interest" description="Disordered" evidence="2">
    <location>
        <begin position="1"/>
        <end position="23"/>
    </location>
</feature>
<dbReference type="InterPro" id="IPR029028">
    <property type="entry name" value="Alpha/beta_knot_MTases"/>
</dbReference>
<dbReference type="Proteomes" id="UP001161017">
    <property type="component" value="Unassembled WGS sequence"/>
</dbReference>
<dbReference type="InterPro" id="IPR029026">
    <property type="entry name" value="tRNA_m1G_MTases_N"/>
</dbReference>
<dbReference type="Gene3D" id="3.40.1280.10">
    <property type="match status" value="2"/>
</dbReference>
<accession>A0AA43TWL5</accession>
<evidence type="ECO:0008006" key="5">
    <source>
        <dbReference type="Google" id="ProtNLM"/>
    </source>
</evidence>
<sequence>MGKKRKHDSSNEQSSTTIDTSKPTAIFKATSGRKWTVSIAVPGSIMANAQSRELQTILAGHIARALAVFCVDELVIFSDGQFTPPPSQNLSAQHSASPNLDQYTGFTHPNHFLAHILSYLECPANLRRTLFPRHPNLQHAGMLPSLDMPHHLKPQEYCRWREGVTGGSEKDAGRVVTHVQTGLKQDVHIEGEVAPGSRVTVDLQTKKAPDNGNEPIAGRAVAPSTPREKKGLYWGYSVRDAASLSAVLTECPFDGGYDLSIGTSERGKPVSEISADAGTTAGFKHMMIVYGGVAGLEVAVQADEELKKVGVEKPEELFDHWVNLVPGQGSRTIRTEEAVWVGLMGLRGVVERNVK</sequence>